<dbReference type="SUPFAM" id="SSF50729">
    <property type="entry name" value="PH domain-like"/>
    <property type="match status" value="1"/>
</dbReference>
<organism evidence="4 5">
    <name type="scientific">Cryptosporidium meleagridis</name>
    <dbReference type="NCBI Taxonomy" id="93969"/>
    <lineage>
        <taxon>Eukaryota</taxon>
        <taxon>Sar</taxon>
        <taxon>Alveolata</taxon>
        <taxon>Apicomplexa</taxon>
        <taxon>Conoidasida</taxon>
        <taxon>Coccidia</taxon>
        <taxon>Eucoccidiorida</taxon>
        <taxon>Eimeriorina</taxon>
        <taxon>Cryptosporidiidae</taxon>
        <taxon>Cryptosporidium</taxon>
    </lineage>
</organism>
<dbReference type="FunFam" id="2.30.29.30:FF:000286">
    <property type="entry name" value="PH-protein kinase domain containing protein"/>
    <property type="match status" value="1"/>
</dbReference>
<keyword evidence="1" id="KW-0175">Coiled coil</keyword>
<dbReference type="SMART" id="SM00233">
    <property type="entry name" value="PH"/>
    <property type="match status" value="1"/>
</dbReference>
<reference evidence="4 5" key="1">
    <citation type="submission" date="2014-04" db="EMBL/GenBank/DDBJ databases">
        <title>Comparative Genomics of Cryptosporidium Species.</title>
        <authorList>
            <person name="Silva J.C."/>
            <person name="Su Q."/>
            <person name="Chalmers R."/>
            <person name="Chibucos M.C."/>
            <person name="Elwin K."/>
            <person name="Godinez A."/>
            <person name="Guo F."/>
            <person name="Huynh K."/>
            <person name="Orvis J."/>
            <person name="Ott S."/>
            <person name="Sadzewicz L."/>
            <person name="Sengamalay N."/>
            <person name="Shetty A."/>
            <person name="Sun M."/>
            <person name="Tallon L."/>
            <person name="Xiao L."/>
            <person name="Zhang H."/>
            <person name="Fraser C.M."/>
            <person name="Zhu G."/>
            <person name="Kissinger J."/>
            <person name="Widmer G."/>
        </authorList>
    </citation>
    <scope>NUCLEOTIDE SEQUENCE [LARGE SCALE GENOMIC DNA]</scope>
    <source>
        <strain evidence="4 5">UKMEL1</strain>
    </source>
</reference>
<keyword evidence="5" id="KW-1185">Reference proteome</keyword>
<dbReference type="AlphaFoldDB" id="A0A2P4Z3W0"/>
<feature type="compositionally biased region" description="Acidic residues" evidence="2">
    <location>
        <begin position="685"/>
        <end position="704"/>
    </location>
</feature>
<dbReference type="InterPro" id="IPR001849">
    <property type="entry name" value="PH_domain"/>
</dbReference>
<dbReference type="PANTHER" id="PTHR14336:SF8">
    <property type="entry name" value="PROTEIN OPY1"/>
    <property type="match status" value="1"/>
</dbReference>
<evidence type="ECO:0000313" key="5">
    <source>
        <dbReference type="Proteomes" id="UP000236928"/>
    </source>
</evidence>
<feature type="region of interest" description="Disordered" evidence="2">
    <location>
        <begin position="1"/>
        <end position="23"/>
    </location>
</feature>
<evidence type="ECO:0000313" key="4">
    <source>
        <dbReference type="EMBL" id="POM84690.1"/>
    </source>
</evidence>
<comment type="caution">
    <text evidence="4">The sequence shown here is derived from an EMBL/GenBank/DDBJ whole genome shotgun (WGS) entry which is preliminary data.</text>
</comment>
<dbReference type="InterPro" id="IPR011993">
    <property type="entry name" value="PH-like_dom_sf"/>
</dbReference>
<evidence type="ECO:0000259" key="3">
    <source>
        <dbReference type="PROSITE" id="PS50003"/>
    </source>
</evidence>
<feature type="compositionally biased region" description="Low complexity" evidence="2">
    <location>
        <begin position="116"/>
        <end position="126"/>
    </location>
</feature>
<feature type="region of interest" description="Disordered" evidence="2">
    <location>
        <begin position="683"/>
        <end position="704"/>
    </location>
</feature>
<feature type="compositionally biased region" description="Basic and acidic residues" evidence="2">
    <location>
        <begin position="1"/>
        <end position="15"/>
    </location>
</feature>
<name>A0A2P4Z3W0_9CRYT</name>
<feature type="coiled-coil region" evidence="1">
    <location>
        <begin position="287"/>
        <end position="316"/>
    </location>
</feature>
<evidence type="ECO:0000256" key="2">
    <source>
        <dbReference type="SAM" id="MobiDB-lite"/>
    </source>
</evidence>
<feature type="region of interest" description="Disordered" evidence="2">
    <location>
        <begin position="92"/>
        <end position="132"/>
    </location>
</feature>
<evidence type="ECO:0000256" key="1">
    <source>
        <dbReference type="SAM" id="Coils"/>
    </source>
</evidence>
<dbReference type="Pfam" id="PF00169">
    <property type="entry name" value="PH"/>
    <property type="match status" value="1"/>
</dbReference>
<dbReference type="Gene3D" id="2.30.29.30">
    <property type="entry name" value="Pleckstrin-homology domain (PH domain)/Phosphotyrosine-binding domain (PTB)"/>
    <property type="match status" value="1"/>
</dbReference>
<dbReference type="EMBL" id="JIBK01000047">
    <property type="protein sequence ID" value="POM84690.1"/>
    <property type="molecule type" value="Genomic_DNA"/>
</dbReference>
<proteinExistence type="predicted"/>
<feature type="domain" description="PH" evidence="3">
    <location>
        <begin position="886"/>
        <end position="983"/>
    </location>
</feature>
<sequence length="992" mass="115408">MEESLSKHNSEKNTERTYSLKSVRSKKNLIINEDVEVNMYEPDLKEKYDGLTDVEDEKLIKQLSQKENFTPKMNSKILGNSQENSSSILNKHQDELDSGSDDSFSSKESLSEESVESSYTLTSDDLSSNRRPHEKFDIRELQPMETLSWLKSHGLNKMALIISKERENERLEKTRDETVMGLYNADLTKFSHGYLKNLFLISLDKNKDKINFEDGLTQFEQEEKKNTLYNNEIIDEKPLNENKHSFAPNIGDEDIKKKYIKPKLINRLEISEEGISGENALAFQKYIRDLQEEVKMKDEKLKLREMERDNARLTRDQLTRAVKSSLEIGSGAGKLDNLFRDVIKRNQLYAFRLLQYQARIELKGRIGSEIFAGASLIKHIVLKRIKFGFSQLSKNAISKKDEMFWKKSVVNNEDVATHIISMFKNMLSCYKLVCIVQHNHISAIKKFIYIWAKCSNLKSEMTNGSSKLGAYSRINGVVTLRELKIAADTESKHLSRTDKDKLNKAKKGFFSAEDFTQIKNNASILGEDLSTKEILNNINDTLSFIPDEKLNHLIMPTNKSQEQKNIDLTRNLALSHLANVIKLSSETNDSNNFKRKSALDKITDLNSNIENNLLSSFEKLILNKKRLDIVSEVKSHANDKYKQPINAPDWIKEKHLKLLEDFYSNPFYPIFVNEYNKRLFMDHEESSEESESSEEYEPEIDEYETESEYDVYYYSKESPEPKSFTIQRQSSNEIHINAEKFDLEVSNIDNVYICDEADQFETVYYYDGSYNNNAEFDAEGNQVIYIEQSSNIQEPYQIENVQEEIEIPYGEVVVNPDDGLIKEGGSIENITEVVEIQQANEEFLENAIYDNSEIDNIDEKKQEINDEETFLELNVIEPEETQQQDEIIKQGWLYKQSRFLKDWRRRWFVLTRNYLASFKDQRSLSSPTESLMLSECLTVRSADEDTNKENSFRVDTPNRVFFLIAENPIEKEEWIGQIGRQMIRPTVYQHDY</sequence>
<dbReference type="InterPro" id="IPR051707">
    <property type="entry name" value="PI-Interact_SigTrans_Reg"/>
</dbReference>
<dbReference type="OrthoDB" id="342463at2759"/>
<dbReference type="Proteomes" id="UP000236928">
    <property type="component" value="Unassembled WGS sequence"/>
</dbReference>
<dbReference type="PROSITE" id="PS50003">
    <property type="entry name" value="PH_DOMAIN"/>
    <property type="match status" value="1"/>
</dbReference>
<accession>A0A2P4Z3W0</accession>
<dbReference type="CDD" id="cd13276">
    <property type="entry name" value="PH_AtPH1"/>
    <property type="match status" value="1"/>
</dbReference>
<dbReference type="PANTHER" id="PTHR14336">
    <property type="entry name" value="TANDEM PH DOMAIN CONTAINING PROTEIN"/>
    <property type="match status" value="1"/>
</dbReference>
<dbReference type="VEuPathDB" id="CryptoDB:CmeUKMEL1_13655"/>
<protein>
    <submittedName>
        <fullName evidence="4">PH domain protein</fullName>
    </submittedName>
</protein>
<gene>
    <name evidence="4" type="ORF">CmeUKMEL1_13655</name>
</gene>